<gene>
    <name evidence="2" type="ORF">PENTCL1PPCAC_5929</name>
</gene>
<feature type="non-terminal residue" evidence="2">
    <location>
        <position position="1"/>
    </location>
</feature>
<name>A0AAV5SU80_9BILA</name>
<dbReference type="GO" id="GO:0016787">
    <property type="term" value="F:hydrolase activity"/>
    <property type="evidence" value="ECO:0007669"/>
    <property type="project" value="InterPro"/>
</dbReference>
<organism evidence="2 3">
    <name type="scientific">Pristionchus entomophagus</name>
    <dbReference type="NCBI Taxonomy" id="358040"/>
    <lineage>
        <taxon>Eukaryota</taxon>
        <taxon>Metazoa</taxon>
        <taxon>Ecdysozoa</taxon>
        <taxon>Nematoda</taxon>
        <taxon>Chromadorea</taxon>
        <taxon>Rhabditida</taxon>
        <taxon>Rhabditina</taxon>
        <taxon>Diplogasteromorpha</taxon>
        <taxon>Diplogasteroidea</taxon>
        <taxon>Neodiplogasteridae</taxon>
        <taxon>Pristionchus</taxon>
    </lineage>
</organism>
<dbReference type="AlphaFoldDB" id="A0AAV5SU80"/>
<evidence type="ECO:0000313" key="2">
    <source>
        <dbReference type="EMBL" id="GMS83754.1"/>
    </source>
</evidence>
<feature type="domain" description="Dienelactone hydrolase" evidence="1">
    <location>
        <begin position="3"/>
        <end position="163"/>
    </location>
</feature>
<protein>
    <recommendedName>
        <fullName evidence="1">Dienelactone hydrolase domain-containing protein</fullName>
    </recommendedName>
</protein>
<evidence type="ECO:0000313" key="3">
    <source>
        <dbReference type="Proteomes" id="UP001432027"/>
    </source>
</evidence>
<dbReference type="Proteomes" id="UP001432027">
    <property type="component" value="Unassembled WGS sequence"/>
</dbReference>
<keyword evidence="3" id="KW-1185">Reference proteome</keyword>
<dbReference type="SUPFAM" id="SSF53474">
    <property type="entry name" value="alpha/beta-Hydrolases"/>
    <property type="match status" value="1"/>
</dbReference>
<dbReference type="InterPro" id="IPR050261">
    <property type="entry name" value="FrsA_esterase"/>
</dbReference>
<reference evidence="2" key="1">
    <citation type="submission" date="2023-10" db="EMBL/GenBank/DDBJ databases">
        <title>Genome assembly of Pristionchus species.</title>
        <authorList>
            <person name="Yoshida K."/>
            <person name="Sommer R.J."/>
        </authorList>
    </citation>
    <scope>NUCLEOTIDE SEQUENCE</scope>
    <source>
        <strain evidence="2">RS0144</strain>
    </source>
</reference>
<dbReference type="InterPro" id="IPR029058">
    <property type="entry name" value="AB_hydrolase_fold"/>
</dbReference>
<dbReference type="PANTHER" id="PTHR22946">
    <property type="entry name" value="DIENELACTONE HYDROLASE DOMAIN-CONTAINING PROTEIN-RELATED"/>
    <property type="match status" value="1"/>
</dbReference>
<evidence type="ECO:0000259" key="1">
    <source>
        <dbReference type="Pfam" id="PF01738"/>
    </source>
</evidence>
<sequence length="165" mass="18599">EEGFALLRPLIANREELTKRLKASRDALATMVNVDASRLGAIGYCFGGLCALDIARRKMEGIRFIPNLGSRLLPFPGADLTEIRASIQVHNGEADPHIEQVIKRGFYEEMRTRKADFQFIDDSGALHGFTEPHANKMGEATVAYHRKAAKRSWLMARQFLREILM</sequence>
<comment type="caution">
    <text evidence="2">The sequence shown here is derived from an EMBL/GenBank/DDBJ whole genome shotgun (WGS) entry which is preliminary data.</text>
</comment>
<proteinExistence type="predicted"/>
<dbReference type="Pfam" id="PF01738">
    <property type="entry name" value="DLH"/>
    <property type="match status" value="1"/>
</dbReference>
<dbReference type="Gene3D" id="3.40.50.1820">
    <property type="entry name" value="alpha/beta hydrolase"/>
    <property type="match status" value="1"/>
</dbReference>
<dbReference type="PANTHER" id="PTHR22946:SF0">
    <property type="entry name" value="DIENELACTONE HYDROLASE DOMAIN-CONTAINING PROTEIN"/>
    <property type="match status" value="1"/>
</dbReference>
<accession>A0AAV5SU80</accession>
<dbReference type="InterPro" id="IPR002925">
    <property type="entry name" value="Dienelactn_hydro"/>
</dbReference>
<dbReference type="EMBL" id="BTSX01000002">
    <property type="protein sequence ID" value="GMS83754.1"/>
    <property type="molecule type" value="Genomic_DNA"/>
</dbReference>